<feature type="region of interest" description="Disordered" evidence="1">
    <location>
        <begin position="456"/>
        <end position="646"/>
    </location>
</feature>
<accession>A0AAD6S3W6</accession>
<dbReference type="GO" id="GO:0007131">
    <property type="term" value="P:reciprocal meiotic recombination"/>
    <property type="evidence" value="ECO:0007669"/>
    <property type="project" value="InterPro"/>
</dbReference>
<dbReference type="Proteomes" id="UP001218188">
    <property type="component" value="Unassembled WGS sequence"/>
</dbReference>
<evidence type="ECO:0000256" key="1">
    <source>
        <dbReference type="SAM" id="MobiDB-lite"/>
    </source>
</evidence>
<evidence type="ECO:0000313" key="2">
    <source>
        <dbReference type="EMBL" id="KAJ7020734.1"/>
    </source>
</evidence>
<dbReference type="AlphaFoldDB" id="A0AAD6S3W6"/>
<name>A0AAD6S3W6_9AGAR</name>
<feature type="compositionally biased region" description="Acidic residues" evidence="1">
    <location>
        <begin position="469"/>
        <end position="479"/>
    </location>
</feature>
<reference evidence="2" key="1">
    <citation type="submission" date="2023-03" db="EMBL/GenBank/DDBJ databases">
        <title>Massive genome expansion in bonnet fungi (Mycena s.s.) driven by repeated elements and novel gene families across ecological guilds.</title>
        <authorList>
            <consortium name="Lawrence Berkeley National Laboratory"/>
            <person name="Harder C.B."/>
            <person name="Miyauchi S."/>
            <person name="Viragh M."/>
            <person name="Kuo A."/>
            <person name="Thoen E."/>
            <person name="Andreopoulos B."/>
            <person name="Lu D."/>
            <person name="Skrede I."/>
            <person name="Drula E."/>
            <person name="Henrissat B."/>
            <person name="Morin E."/>
            <person name="Kohler A."/>
            <person name="Barry K."/>
            <person name="LaButti K."/>
            <person name="Morin E."/>
            <person name="Salamov A."/>
            <person name="Lipzen A."/>
            <person name="Mereny Z."/>
            <person name="Hegedus B."/>
            <person name="Baldrian P."/>
            <person name="Stursova M."/>
            <person name="Weitz H."/>
            <person name="Taylor A."/>
            <person name="Grigoriev I.V."/>
            <person name="Nagy L.G."/>
            <person name="Martin F."/>
            <person name="Kauserud H."/>
        </authorList>
    </citation>
    <scope>NUCLEOTIDE SEQUENCE</scope>
    <source>
        <strain evidence="2">CBHHK200</strain>
    </source>
</reference>
<dbReference type="PANTHER" id="PTHR46740">
    <property type="entry name" value="PROTEIN DYAD"/>
    <property type="match status" value="1"/>
</dbReference>
<feature type="region of interest" description="Disordered" evidence="1">
    <location>
        <begin position="105"/>
        <end position="142"/>
    </location>
</feature>
<dbReference type="GO" id="GO:0051177">
    <property type="term" value="P:meiotic sister chromatid cohesion"/>
    <property type="evidence" value="ECO:0007669"/>
    <property type="project" value="InterPro"/>
</dbReference>
<dbReference type="PANTHER" id="PTHR46740:SF6">
    <property type="entry name" value="OS12G0623300 PROTEIN"/>
    <property type="match status" value="1"/>
</dbReference>
<dbReference type="InterPro" id="IPR044221">
    <property type="entry name" value="DYAD/AMEIOTIC1"/>
</dbReference>
<protein>
    <submittedName>
        <fullName evidence="2">Uncharacterized protein</fullName>
    </submittedName>
</protein>
<proteinExistence type="predicted"/>
<feature type="compositionally biased region" description="Basic and acidic residues" evidence="1">
    <location>
        <begin position="596"/>
        <end position="613"/>
    </location>
</feature>
<evidence type="ECO:0000313" key="3">
    <source>
        <dbReference type="Proteomes" id="UP001218188"/>
    </source>
</evidence>
<dbReference type="EMBL" id="JARJCM010000253">
    <property type="protein sequence ID" value="KAJ7020734.1"/>
    <property type="molecule type" value="Genomic_DNA"/>
</dbReference>
<feature type="compositionally biased region" description="Basic and acidic residues" evidence="1">
    <location>
        <begin position="480"/>
        <end position="508"/>
    </location>
</feature>
<keyword evidence="3" id="KW-1185">Reference proteome</keyword>
<feature type="compositionally biased region" description="Basic and acidic residues" evidence="1">
    <location>
        <begin position="528"/>
        <end position="543"/>
    </location>
</feature>
<gene>
    <name evidence="2" type="ORF">C8F04DRAFT_1274652</name>
</gene>
<feature type="compositionally biased region" description="Basic residues" evidence="1">
    <location>
        <begin position="632"/>
        <end position="646"/>
    </location>
</feature>
<comment type="caution">
    <text evidence="2">The sequence shown here is derived from an EMBL/GenBank/DDBJ whole genome shotgun (WGS) entry which is preliminary data.</text>
</comment>
<feature type="compositionally biased region" description="Basic residues" evidence="1">
    <location>
        <begin position="565"/>
        <end position="575"/>
    </location>
</feature>
<sequence>MPEMFKPYDEAAVPNAMPFPPLLRVATTKTEETAVPKLNEYQRSWIFAIALRGKDLATMQPSAVKDLYETVKTDAFAAKAFQHTVQPGDAAEEASLPSLVARWKRGKNTKGKTPAADAGDASDVEKSAADGGDGSDDEEDEGARVGLLRGYTKAGWRLAIQKVLTNKRSADKNKKRDNVKAENADVAVPALALAKVFGLATHNGRDKFRQERRDEIRELSKKLPGTFNAGGKSRRAEAELWVDEDREEWEAAAAANEGVNWVERQQYVTGAVQHMVETLNSGGKFRPFLATMLMGWLDERHELQLEWVEALPNGLQVHQRFEEQYPQLTTNYINAMHAWAKQPLQDYAAARNGPAEPAAPVFTLTPEVLDDMSPNAVAQAVTQFLGKSYQAAFGDEVIPWAAIADKPEQYYDTDKFDIVFTARGMEGFKGAQWYALGGALAAGAGEGSSGLFRKVSVAGSGEQERENSEDNMDEMEEEEVARRKQQEEEEEARRQQEEEEEARRRQLEAEEEEAEARRKQQEEEEEEEARRQQEEEEEARRQQEEEEEEEEARRQQEQEEEVVAKKGKGKAKKRKAAEAELEPEQEGGRPARVRKTPAEAEAERNEKMAAEVKRKSKPGFEYVRRSPVKGGGARRGRNRRLKSTGT</sequence>
<organism evidence="2 3">
    <name type="scientific">Mycena alexandri</name>
    <dbReference type="NCBI Taxonomy" id="1745969"/>
    <lineage>
        <taxon>Eukaryota</taxon>
        <taxon>Fungi</taxon>
        <taxon>Dikarya</taxon>
        <taxon>Basidiomycota</taxon>
        <taxon>Agaricomycotina</taxon>
        <taxon>Agaricomycetes</taxon>
        <taxon>Agaricomycetidae</taxon>
        <taxon>Agaricales</taxon>
        <taxon>Marasmiineae</taxon>
        <taxon>Mycenaceae</taxon>
        <taxon>Mycena</taxon>
    </lineage>
</organism>